<sequence>MWQLATPGIAVFLFSAFELRILGSRSRNDVTALPLMFLGFGAAKAALSCSSFSCLIFFFVLGMVTGSPPMIGSGGDGFGGDDLEKGSGFLLREQQEAKGEGSREGAQCSPQWFRSTHGRGLSHRHRWEYLGVRHFRFFSAVKNGNGFSTGQELLFDQAYASYHY</sequence>
<keyword evidence="1" id="KW-0472">Membrane</keyword>
<feature type="transmembrane region" description="Helical" evidence="1">
    <location>
        <begin position="35"/>
        <end position="61"/>
    </location>
</feature>
<keyword evidence="1" id="KW-1133">Transmembrane helix</keyword>
<reference evidence="2 3" key="1">
    <citation type="journal article" date="2014" name="Agronomy (Basel)">
        <title>A Draft Genome Sequence for Ensete ventricosum, the Drought-Tolerant Tree Against Hunger.</title>
        <authorList>
            <person name="Harrison J."/>
            <person name="Moore K.A."/>
            <person name="Paszkiewicz K."/>
            <person name="Jones T."/>
            <person name="Grant M."/>
            <person name="Ambacheew D."/>
            <person name="Muzemil S."/>
            <person name="Studholme D.J."/>
        </authorList>
    </citation>
    <scope>NUCLEOTIDE SEQUENCE [LARGE SCALE GENOMIC DNA]</scope>
</reference>
<name>A0A426ZVW9_ENSVE</name>
<protein>
    <submittedName>
        <fullName evidence="2">Uncharacterized protein</fullName>
    </submittedName>
</protein>
<dbReference type="Proteomes" id="UP000287651">
    <property type="component" value="Unassembled WGS sequence"/>
</dbReference>
<evidence type="ECO:0000313" key="2">
    <source>
        <dbReference type="EMBL" id="RRT68128.1"/>
    </source>
</evidence>
<accession>A0A426ZVW9</accession>
<dbReference type="AlphaFoldDB" id="A0A426ZVW9"/>
<dbReference type="EMBL" id="AMZH03004790">
    <property type="protein sequence ID" value="RRT68128.1"/>
    <property type="molecule type" value="Genomic_DNA"/>
</dbReference>
<proteinExistence type="predicted"/>
<gene>
    <name evidence="2" type="ORF">B296_00038584</name>
</gene>
<evidence type="ECO:0000256" key="1">
    <source>
        <dbReference type="SAM" id="Phobius"/>
    </source>
</evidence>
<keyword evidence="1" id="KW-0812">Transmembrane</keyword>
<evidence type="ECO:0000313" key="3">
    <source>
        <dbReference type="Proteomes" id="UP000287651"/>
    </source>
</evidence>
<comment type="caution">
    <text evidence="2">The sequence shown here is derived from an EMBL/GenBank/DDBJ whole genome shotgun (WGS) entry which is preliminary data.</text>
</comment>
<organism evidence="2 3">
    <name type="scientific">Ensete ventricosum</name>
    <name type="common">Abyssinian banana</name>
    <name type="synonym">Musa ensete</name>
    <dbReference type="NCBI Taxonomy" id="4639"/>
    <lineage>
        <taxon>Eukaryota</taxon>
        <taxon>Viridiplantae</taxon>
        <taxon>Streptophyta</taxon>
        <taxon>Embryophyta</taxon>
        <taxon>Tracheophyta</taxon>
        <taxon>Spermatophyta</taxon>
        <taxon>Magnoliopsida</taxon>
        <taxon>Liliopsida</taxon>
        <taxon>Zingiberales</taxon>
        <taxon>Musaceae</taxon>
        <taxon>Ensete</taxon>
    </lineage>
</organism>